<dbReference type="AlphaFoldDB" id="A0A8H6IRG7"/>
<accession>A0A8H6IRG7</accession>
<organism evidence="2 3">
    <name type="scientific">Colletotrichum sojae</name>
    <dbReference type="NCBI Taxonomy" id="2175907"/>
    <lineage>
        <taxon>Eukaryota</taxon>
        <taxon>Fungi</taxon>
        <taxon>Dikarya</taxon>
        <taxon>Ascomycota</taxon>
        <taxon>Pezizomycotina</taxon>
        <taxon>Sordariomycetes</taxon>
        <taxon>Hypocreomycetidae</taxon>
        <taxon>Glomerellales</taxon>
        <taxon>Glomerellaceae</taxon>
        <taxon>Colletotrichum</taxon>
        <taxon>Colletotrichum orchidearum species complex</taxon>
    </lineage>
</organism>
<dbReference type="Proteomes" id="UP000652219">
    <property type="component" value="Unassembled WGS sequence"/>
</dbReference>
<comment type="caution">
    <text evidence="2">The sequence shown here is derived from an EMBL/GenBank/DDBJ whole genome shotgun (WGS) entry which is preliminary data.</text>
</comment>
<evidence type="ECO:0000313" key="2">
    <source>
        <dbReference type="EMBL" id="KAF6793372.1"/>
    </source>
</evidence>
<evidence type="ECO:0000256" key="1">
    <source>
        <dbReference type="SAM" id="MobiDB-lite"/>
    </source>
</evidence>
<proteinExistence type="predicted"/>
<reference evidence="2 3" key="1">
    <citation type="journal article" date="2020" name="Phytopathology">
        <title>Genome Sequence Resources of Colletotrichum truncatum, C. plurivorum, C. musicola, and C. sojae: Four Species Pathogenic to Soybean (Glycine max).</title>
        <authorList>
            <person name="Rogerio F."/>
            <person name="Boufleur T.R."/>
            <person name="Ciampi-Guillardi M."/>
            <person name="Sukno S.A."/>
            <person name="Thon M.R."/>
            <person name="Massola Junior N.S."/>
            <person name="Baroncelli R."/>
        </authorList>
    </citation>
    <scope>NUCLEOTIDE SEQUENCE [LARGE SCALE GENOMIC DNA]</scope>
    <source>
        <strain evidence="2 3">LFN0009</strain>
    </source>
</reference>
<sequence>MAIITCLPVRHFSFQVDVQFLLLSSASSVKSHIRTKHTKEQAYLLQNDDEEEEEEDADKNGNLKGFVVDDDIYNKISDTEDDSSPHPEPKPKPAKSKGKGKKKAKPRRRGDDKKRLKKIKGSMLQSLRKEAKKNAVTWRGTTEACNVGAPLEQVGWQVAFKICSLPQMPRC</sequence>
<keyword evidence="3" id="KW-1185">Reference proteome</keyword>
<feature type="compositionally biased region" description="Acidic residues" evidence="1">
    <location>
        <begin position="47"/>
        <end position="57"/>
    </location>
</feature>
<dbReference type="EMBL" id="WIGN01000435">
    <property type="protein sequence ID" value="KAF6793372.1"/>
    <property type="molecule type" value="Genomic_DNA"/>
</dbReference>
<gene>
    <name evidence="2" type="ORF">CSOJ01_13953</name>
</gene>
<feature type="region of interest" description="Disordered" evidence="1">
    <location>
        <begin position="44"/>
        <end position="130"/>
    </location>
</feature>
<feature type="compositionally biased region" description="Basic residues" evidence="1">
    <location>
        <begin position="92"/>
        <end position="108"/>
    </location>
</feature>
<protein>
    <submittedName>
        <fullName evidence="2">SWI/SNF family DNA-dependent ATPase</fullName>
    </submittedName>
</protein>
<evidence type="ECO:0000313" key="3">
    <source>
        <dbReference type="Proteomes" id="UP000652219"/>
    </source>
</evidence>
<name>A0A8H6IRG7_9PEZI</name>